<dbReference type="Pfam" id="PF02415">
    <property type="entry name" value="Chlam_PMP"/>
    <property type="match status" value="2"/>
</dbReference>
<evidence type="ECO:0000259" key="12">
    <source>
        <dbReference type="PROSITE" id="PS51208"/>
    </source>
</evidence>
<evidence type="ECO:0000313" key="13">
    <source>
        <dbReference type="EMBL" id="CAP03688.1"/>
    </source>
</evidence>
<dbReference type="RefSeq" id="WP_009873476.1">
    <property type="nucleotide sequence ID" value="NC_010287.1"/>
</dbReference>
<reference evidence="13" key="1">
    <citation type="journal article" date="2008" name="Genome Res.">
        <title>Chlamydia trachomatis: genome sequence analysis of lymphogranuloma venereum isolates.</title>
        <authorList>
            <person name="Thomson N.R."/>
            <person name="Holden M.T."/>
            <person name="Carder C."/>
            <person name="Lennard N."/>
            <person name="Lockey S.J."/>
            <person name="Marsh P."/>
            <person name="Skipp P."/>
            <person name="O'Connor C.D."/>
            <person name="Goodhead I."/>
            <person name="Norbertzcak H."/>
            <person name="Harris B."/>
            <person name="Ormond D."/>
            <person name="Rance R."/>
            <person name="Quail M.A."/>
            <person name="Parkhill J."/>
            <person name="Stephens R.S."/>
            <person name="Clarke I.N."/>
        </authorList>
    </citation>
    <scope>NUCLEOTIDE SEQUENCE [LARGE SCALE GENOMIC DNA]</scope>
    <source>
        <strain evidence="13">434/Bu</strain>
        <strain evidence="14">434/Bu / ATCC VR-902B</strain>
    </source>
</reference>
<dbReference type="EMBL" id="AM884176">
    <property type="protein sequence ID" value="CAP03688.1"/>
    <property type="molecule type" value="Genomic_DNA"/>
</dbReference>
<evidence type="ECO:0000256" key="5">
    <source>
        <dbReference type="ARBA" id="ARBA00022512"/>
    </source>
</evidence>
<dbReference type="Proteomes" id="UP001154402">
    <property type="component" value="Chromosome"/>
</dbReference>
<evidence type="ECO:0000256" key="1">
    <source>
        <dbReference type="ARBA" id="ARBA00004191"/>
    </source>
</evidence>
<dbReference type="AlphaFoldDB" id="A0A0H3MB21"/>
<evidence type="ECO:0000256" key="4">
    <source>
        <dbReference type="ARBA" id="ARBA00022452"/>
    </source>
</evidence>
<evidence type="ECO:0000256" key="8">
    <source>
        <dbReference type="ARBA" id="ARBA00022729"/>
    </source>
</evidence>
<protein>
    <submittedName>
        <fullName evidence="13">Polymorphic outer membrane protein</fullName>
    </submittedName>
</protein>
<proteinExistence type="inferred from homology"/>
<evidence type="ECO:0000256" key="9">
    <source>
        <dbReference type="ARBA" id="ARBA00023136"/>
    </source>
</evidence>
<keyword evidence="6" id="KW-0964">Secreted</keyword>
<dbReference type="NCBIfam" id="TIGR01376">
    <property type="entry name" value="POMP_repeat"/>
    <property type="match status" value="3"/>
</dbReference>
<evidence type="ECO:0000256" key="7">
    <source>
        <dbReference type="ARBA" id="ARBA00022692"/>
    </source>
</evidence>
<accession>A0A0H3MB21</accession>
<dbReference type="InterPro" id="IPR003368">
    <property type="entry name" value="POMP_repeat"/>
</dbReference>
<comment type="subcellular location">
    <subcellularLocation>
        <location evidence="2">Cell outer membrane</location>
        <topology evidence="2">Peripheral membrane protein</topology>
        <orientation evidence="2">Extracellular side</orientation>
    </subcellularLocation>
    <subcellularLocation>
        <location evidence="1">Secreted</location>
        <location evidence="1">Cell wall</location>
    </subcellularLocation>
</comment>
<dbReference type="PATRIC" id="fig|471472.4.peg.266"/>
<dbReference type="HOGENOM" id="CLU_004549_2_0_0"/>
<keyword evidence="8 11" id="KW-0732">Signal</keyword>
<keyword evidence="7" id="KW-0812">Transmembrane</keyword>
<gene>
    <name evidence="13" type="primary">pmpE</name>
    <name evidence="13" type="ordered locus">CTL0248</name>
</gene>
<keyword evidence="4" id="KW-1134">Transmembrane beta strand</keyword>
<dbReference type="SUPFAM" id="SSF103515">
    <property type="entry name" value="Autotransporter"/>
    <property type="match status" value="1"/>
</dbReference>
<dbReference type="Gene3D" id="2.40.128.130">
    <property type="entry name" value="Autotransporter beta-domain"/>
    <property type="match status" value="1"/>
</dbReference>
<dbReference type="InterPro" id="IPR011427">
    <property type="entry name" value="Polymorphic_membr_middle"/>
</dbReference>
<dbReference type="Pfam" id="PF07548">
    <property type="entry name" value="ChlamPMP_M"/>
    <property type="match status" value="1"/>
</dbReference>
<evidence type="ECO:0000256" key="3">
    <source>
        <dbReference type="ARBA" id="ARBA00007542"/>
    </source>
</evidence>
<keyword evidence="5" id="KW-0134">Cell wall</keyword>
<dbReference type="SMART" id="SM00869">
    <property type="entry name" value="Autotransporter"/>
    <property type="match status" value="1"/>
</dbReference>
<comment type="similarity">
    <text evidence="3">Belongs to the PMP outer membrane protein family.</text>
</comment>
<keyword evidence="10" id="KW-0998">Cell outer membrane</keyword>
<feature type="chain" id="PRO_5002615433" evidence="11">
    <location>
        <begin position="19"/>
        <end position="965"/>
    </location>
</feature>
<organism evidence="13">
    <name type="scientific">Chlamydia trachomatis serovar L2 (strain ATCC VR-902B / DSM 19102 / 434/Bu)</name>
    <dbReference type="NCBI Taxonomy" id="471472"/>
    <lineage>
        <taxon>Bacteria</taxon>
        <taxon>Pseudomonadati</taxon>
        <taxon>Chlamydiota</taxon>
        <taxon>Chlamydiia</taxon>
        <taxon>Chlamydiales</taxon>
        <taxon>Chlamydiaceae</taxon>
        <taxon>Chlamydia/Chlamydophila group</taxon>
        <taxon>Chlamydia</taxon>
    </lineage>
</organism>
<dbReference type="InterPro" id="IPR036709">
    <property type="entry name" value="Autotransporte_beta_dom_sf"/>
</dbReference>
<dbReference type="Pfam" id="PF03797">
    <property type="entry name" value="Autotransporter"/>
    <property type="match status" value="1"/>
</dbReference>
<keyword evidence="9" id="KW-0472">Membrane</keyword>
<evidence type="ECO:0000313" key="14">
    <source>
        <dbReference type="Proteomes" id="UP000000795"/>
    </source>
</evidence>
<sequence length="965" mass="104710">MKKAFFFFLIGSSLSGLAREVPSRIFLMPNSVPDPTKESLSNKISLTGDTHNLTNCYLDNLRYILAILQKTPNEGAAVTITDYLSFFDTQKEGIYFAKNLTPESGGAIGYASPNSPTVEIRDTIGPVIFENNTCCRPFTSSNPNAAVNKIREGGAIHAQNLYINHNHDVVGFMKNFSYVRGGAISTANTFVVSENQSCFLFMDNICIQTNTAGKGGAIYAGTSNSFESNNCDLFFINNACCAGGAIFSPICSLTGNRGNIVFYNNRCFKNVETASSESSDGGAIKVTTRLDVTGNRGRIFFSDNITKNYGGAIYAPVVTLVDNGPTYFINNIANNKGGAIYIDGTSNSKISADRHAIIFNENIVTNVTNANGTSTSANPPRRNAITVASSSGEILLGAGSSQNLIFYDPIEVSNAGVSVSFNKEADQTGSVVFSGATVNSADFHQRNLQTKTPAPLTLSNGFLCIEDHAQLTVNRFTQTGGVVSLGNGAVLSCYKNGAGNSASNASITLKHIGLNLSSILKSGAEIPLLWVEPTNNSNNYTADTAATFSLSDVKLSLIDDYGNSPYESTDLTHALSSQPMLSISEASDNQLRSDDMDFSGLNVPHYGWQGLWSWGWAKTQDPEPASSATITDPKKANRFHRTLLLTWLPAGYVPSPKHRSPLIANTLWGNMLLATESLKNSAELTPSDHPFWGITGGGLGMMVYQDPRENHPGFHMRSSGYSAGMIAGQTHTFSLKFSQTYTKLNERYAKNNVSSKNYSCQGEMLFSLQEGFLLAKLVGLYSYGDHNCHHFYTQGENLTSQGTFRSQTMGGAVFFDLPMKPFGSTHILTAPFLGALGIYSSLSHFTEVGAYPRSFSTKTPLINVLVPIGVKGSFMNATQRPQAWTVELAYQPVLYRQELEIATQLLASKGIWFGSGSPSSRHAMSYKISQQTQPLSWLTLHFQYHGFYSSSTFCNYLNGEIALRF</sequence>
<evidence type="ECO:0000256" key="10">
    <source>
        <dbReference type="ARBA" id="ARBA00023237"/>
    </source>
</evidence>
<evidence type="ECO:0000256" key="11">
    <source>
        <dbReference type="SAM" id="SignalP"/>
    </source>
</evidence>
<evidence type="ECO:0000256" key="2">
    <source>
        <dbReference type="ARBA" id="ARBA00004416"/>
    </source>
</evidence>
<name>A0A0H3MB21_CHLT2</name>
<dbReference type="GO" id="GO:0009279">
    <property type="term" value="C:cell outer membrane"/>
    <property type="evidence" value="ECO:0007669"/>
    <property type="project" value="UniProtKB-SubCell"/>
</dbReference>
<dbReference type="KEGG" id="ctb:CTL0248"/>
<dbReference type="InterPro" id="IPR005546">
    <property type="entry name" value="Autotransporte_beta"/>
</dbReference>
<evidence type="ECO:0000256" key="6">
    <source>
        <dbReference type="ARBA" id="ARBA00022525"/>
    </source>
</evidence>
<dbReference type="PROSITE" id="PS51208">
    <property type="entry name" value="AUTOTRANSPORTER"/>
    <property type="match status" value="1"/>
</dbReference>
<feature type="signal peptide" evidence="11">
    <location>
        <begin position="1"/>
        <end position="18"/>
    </location>
</feature>
<feature type="domain" description="Autotransporter" evidence="12">
    <location>
        <begin position="684"/>
        <end position="965"/>
    </location>
</feature>